<accession>A0AAQ3L8N5</accession>
<dbReference type="AlphaFoldDB" id="A0AAQ3L8N5"/>
<reference evidence="1 2" key="1">
    <citation type="submission" date="2023-10" db="EMBL/GenBank/DDBJ databases">
        <title>Rubellicoccus peritrichatus gen. nov., sp. nov., isolated from an algae of coral reef tank.</title>
        <authorList>
            <person name="Luo J."/>
        </authorList>
    </citation>
    <scope>NUCLEOTIDE SEQUENCE [LARGE SCALE GENOMIC DNA]</scope>
    <source>
        <strain evidence="1 2">CR14</strain>
    </source>
</reference>
<protein>
    <submittedName>
        <fullName evidence="1">DUF6714 family protein</fullName>
    </submittedName>
</protein>
<dbReference type="RefSeq" id="WP_317833540.1">
    <property type="nucleotide sequence ID" value="NZ_CP136920.1"/>
</dbReference>
<dbReference type="Pfam" id="PF20461">
    <property type="entry name" value="DUF6714"/>
    <property type="match status" value="1"/>
</dbReference>
<name>A0AAQ3L8N5_9BACT</name>
<gene>
    <name evidence="1" type="ORF">RZN69_21150</name>
</gene>
<keyword evidence="2" id="KW-1185">Reference proteome</keyword>
<dbReference type="InterPro" id="IPR046560">
    <property type="entry name" value="DUF6714"/>
</dbReference>
<dbReference type="KEGG" id="puo:RZN69_21150"/>
<dbReference type="Proteomes" id="UP001304300">
    <property type="component" value="Chromosome"/>
</dbReference>
<evidence type="ECO:0000313" key="1">
    <source>
        <dbReference type="EMBL" id="WOO41136.1"/>
    </source>
</evidence>
<sequence>MSDSFIPYDELKKRGYDLSTPAGARFAEMCRRVDSLLADIANQFREVPSPRITLHVARAYDDEWTVSQERGEELKAKDTERTWQEVSDSKMECFQEYFTFSDAEGWRFYLPAFMSHFLRDFPNGGWVAVCTAVRRPDDRLSLLNEGQRRCVEEFSALCDAYSVWSP</sequence>
<organism evidence="1 2">
    <name type="scientific">Rubellicoccus peritrichatus</name>
    <dbReference type="NCBI Taxonomy" id="3080537"/>
    <lineage>
        <taxon>Bacteria</taxon>
        <taxon>Pseudomonadati</taxon>
        <taxon>Verrucomicrobiota</taxon>
        <taxon>Opitutia</taxon>
        <taxon>Puniceicoccales</taxon>
        <taxon>Cerasicoccaceae</taxon>
        <taxon>Rubellicoccus</taxon>
    </lineage>
</organism>
<evidence type="ECO:0000313" key="2">
    <source>
        <dbReference type="Proteomes" id="UP001304300"/>
    </source>
</evidence>
<dbReference type="EMBL" id="CP136920">
    <property type="protein sequence ID" value="WOO41136.1"/>
    <property type="molecule type" value="Genomic_DNA"/>
</dbReference>
<proteinExistence type="predicted"/>